<dbReference type="InterPro" id="IPR036390">
    <property type="entry name" value="WH_DNA-bd_sf"/>
</dbReference>
<dbReference type="GO" id="GO:0005634">
    <property type="term" value="C:nucleus"/>
    <property type="evidence" value="ECO:0007669"/>
    <property type="project" value="UniProtKB-SubCell"/>
</dbReference>
<feature type="region of interest" description="Disordered" evidence="4">
    <location>
        <begin position="327"/>
        <end position="469"/>
    </location>
</feature>
<dbReference type="SMART" id="SM00339">
    <property type="entry name" value="FH"/>
    <property type="match status" value="1"/>
</dbReference>
<protein>
    <submittedName>
        <fullName evidence="6">Fork head domain transcription factor slp2</fullName>
    </submittedName>
</protein>
<feature type="region of interest" description="Disordered" evidence="4">
    <location>
        <begin position="1"/>
        <end position="44"/>
    </location>
</feature>
<feature type="non-terminal residue" evidence="6">
    <location>
        <position position="678"/>
    </location>
</feature>
<sequence length="678" mass="73663">HHQQQLLHHHHQQQQQQRQWHQQYQQQQQQLHHHHQQQQQQAQYAAAAAAHAHVAAATGMRSGNGMPGMFGNTLGRGGCLYDTSGGSLVGGGNGGGGGVGGFDLDMAAHHIGSGNASAITATSTAPAVGVGIAGGGVGGYLPSHVNVSSVAGGAYNAGMSGMPTSSESGRRASVGGCAYTQASQSQPQPPPQQPQQQQQHTILPPERIKMEPLEQILTPTIEMEELIIKTEPTDDAYNKVSTVDEAIATGSTNMNPNAGYMNFPKHLQPYPQHQQQQQQQPATTISAQTAYTLAESALQHSLLYKMARTPHLKSSFSINSILPETLEDHHQQQQQQQQQHSPQQSPQHHVLHQLQQHPALQQQYPLHLQQQQHYPPPHDIDRYRRMPTNSFLPCHSPLGSEEHDVSDVESDLDVTSMSPPPLTEGSEVSAHSAENGKRKYRRNGRNGRIGGGVVGHADESADSELDGGEEDVLADVCEGELDGGVDEECEEEDVDCDAEGDGDGNADGEGGDAEKSADGKTTTDKKGNEKPPYSYNALIMMAIRQSSEKRLTLNGIYEYIMTNFPYYRDNKQGWQNSIRHNLSLNKCFVKVPRHYDDPGKGNYWMLDPSAEDVFIGGSTGKLRRRTTAASRSRLAAFKRSLIGPMFPGLGYAQFGQFLYPQQAAATAAAPSLLASMYG</sequence>
<feature type="region of interest" description="Disordered" evidence="4">
    <location>
        <begin position="483"/>
        <end position="531"/>
    </location>
</feature>
<evidence type="ECO:0000259" key="5">
    <source>
        <dbReference type="PROSITE" id="PS50039"/>
    </source>
</evidence>
<feature type="compositionally biased region" description="Low complexity" evidence="4">
    <location>
        <begin position="13"/>
        <end position="30"/>
    </location>
</feature>
<dbReference type="PROSITE" id="PS00657">
    <property type="entry name" value="FORK_HEAD_1"/>
    <property type="match status" value="1"/>
</dbReference>
<feature type="compositionally biased region" description="Low complexity" evidence="4">
    <location>
        <begin position="332"/>
        <end position="373"/>
    </location>
</feature>
<feature type="compositionally biased region" description="Basic and acidic residues" evidence="4">
    <location>
        <begin position="512"/>
        <end position="529"/>
    </location>
</feature>
<keyword evidence="1" id="KW-0217">Developmental protein</keyword>
<dbReference type="PROSITE" id="PS50039">
    <property type="entry name" value="FORK_HEAD_3"/>
    <property type="match status" value="1"/>
</dbReference>
<dbReference type="OrthoDB" id="7312725at2759"/>
<evidence type="ECO:0000256" key="4">
    <source>
        <dbReference type="SAM" id="MobiDB-lite"/>
    </source>
</evidence>
<dbReference type="GO" id="GO:1990837">
    <property type="term" value="F:sequence-specific double-stranded DNA binding"/>
    <property type="evidence" value="ECO:0007669"/>
    <property type="project" value="TreeGrafter"/>
</dbReference>
<evidence type="ECO:0000313" key="6">
    <source>
        <dbReference type="EMBL" id="JAC52511.1"/>
    </source>
</evidence>
<reference evidence="6" key="1">
    <citation type="journal article" date="2014" name="BMC Genomics">
        <title>Characterizing the developmental transcriptome of the oriental fruit fly, Bactrocera dorsalis (Diptera: Tephritidae) through comparative genomic analysis with Drosophila melanogaster utilizing modENCODE datasets.</title>
        <authorList>
            <person name="Geib S.M."/>
            <person name="Calla B."/>
            <person name="Hall B."/>
            <person name="Hou S."/>
            <person name="Manoukis N.C."/>
        </authorList>
    </citation>
    <scope>NUCLEOTIDE SEQUENCE</scope>
    <source>
        <strain evidence="6">Punador</strain>
    </source>
</reference>
<accession>A0A034WA97</accession>
<feature type="DNA-binding region" description="Fork-head" evidence="3">
    <location>
        <begin position="530"/>
        <end position="624"/>
    </location>
</feature>
<feature type="non-terminal residue" evidence="6">
    <location>
        <position position="1"/>
    </location>
</feature>
<evidence type="ECO:0000256" key="2">
    <source>
        <dbReference type="ARBA" id="ARBA00023125"/>
    </source>
</evidence>
<dbReference type="FunFam" id="1.10.10.10:FF:000135">
    <property type="entry name" value="forkhead box protein G1"/>
    <property type="match status" value="1"/>
</dbReference>
<feature type="domain" description="Fork-head" evidence="5">
    <location>
        <begin position="530"/>
        <end position="624"/>
    </location>
</feature>
<dbReference type="GO" id="GO:0006357">
    <property type="term" value="P:regulation of transcription by RNA polymerase II"/>
    <property type="evidence" value="ECO:0007669"/>
    <property type="project" value="TreeGrafter"/>
</dbReference>
<keyword evidence="2 3" id="KW-0238">DNA-binding</keyword>
<dbReference type="PANTHER" id="PTHR46617">
    <property type="entry name" value="FORKHEAD BOX PROTEIN G1"/>
    <property type="match status" value="1"/>
</dbReference>
<evidence type="ECO:0000256" key="3">
    <source>
        <dbReference type="PROSITE-ProRule" id="PRU00089"/>
    </source>
</evidence>
<dbReference type="SUPFAM" id="SSF46785">
    <property type="entry name" value="Winged helix' DNA-binding domain"/>
    <property type="match status" value="1"/>
</dbReference>
<gene>
    <name evidence="6" type="primary">SLP2</name>
</gene>
<feature type="region of interest" description="Disordered" evidence="4">
    <location>
        <begin position="178"/>
        <end position="206"/>
    </location>
</feature>
<dbReference type="CDD" id="cd20021">
    <property type="entry name" value="FH_FOXG"/>
    <property type="match status" value="1"/>
</dbReference>
<dbReference type="InterPro" id="IPR047208">
    <property type="entry name" value="FOXG1"/>
</dbReference>
<dbReference type="PROSITE" id="PS00658">
    <property type="entry name" value="FORK_HEAD_2"/>
    <property type="match status" value="1"/>
</dbReference>
<dbReference type="InterPro" id="IPR018122">
    <property type="entry name" value="TF_fork_head_CS_1"/>
</dbReference>
<name>A0A034WA97_BACDO</name>
<dbReference type="InterPro" id="IPR036388">
    <property type="entry name" value="WH-like_DNA-bd_sf"/>
</dbReference>
<dbReference type="Pfam" id="PF00250">
    <property type="entry name" value="Forkhead"/>
    <property type="match status" value="1"/>
</dbReference>
<feature type="compositionally biased region" description="Acidic residues" evidence="4">
    <location>
        <begin position="483"/>
        <end position="511"/>
    </location>
</feature>
<proteinExistence type="predicted"/>
<comment type="subcellular location">
    <subcellularLocation>
        <location evidence="3">Nucleus</location>
    </subcellularLocation>
</comment>
<dbReference type="InterPro" id="IPR030456">
    <property type="entry name" value="TF_fork_head_CS_2"/>
</dbReference>
<feature type="compositionally biased region" description="Acidic residues" evidence="4">
    <location>
        <begin position="460"/>
        <end position="469"/>
    </location>
</feature>
<dbReference type="InterPro" id="IPR001766">
    <property type="entry name" value="Fork_head_dom"/>
</dbReference>
<feature type="compositionally biased region" description="Basic residues" evidence="4">
    <location>
        <begin position="1"/>
        <end position="12"/>
    </location>
</feature>
<evidence type="ECO:0000256" key="1">
    <source>
        <dbReference type="ARBA" id="ARBA00022473"/>
    </source>
</evidence>
<dbReference type="GO" id="GO:0003700">
    <property type="term" value="F:DNA-binding transcription factor activity"/>
    <property type="evidence" value="ECO:0007669"/>
    <property type="project" value="InterPro"/>
</dbReference>
<dbReference type="EMBL" id="GAKP01006441">
    <property type="protein sequence ID" value="JAC52511.1"/>
    <property type="molecule type" value="Transcribed_RNA"/>
</dbReference>
<dbReference type="AlphaFoldDB" id="A0A034WA97"/>
<organism evidence="6">
    <name type="scientific">Bactrocera dorsalis</name>
    <name type="common">Oriental fruit fly</name>
    <name type="synonym">Dacus dorsalis</name>
    <dbReference type="NCBI Taxonomy" id="27457"/>
    <lineage>
        <taxon>Eukaryota</taxon>
        <taxon>Metazoa</taxon>
        <taxon>Ecdysozoa</taxon>
        <taxon>Arthropoda</taxon>
        <taxon>Hexapoda</taxon>
        <taxon>Insecta</taxon>
        <taxon>Pterygota</taxon>
        <taxon>Neoptera</taxon>
        <taxon>Endopterygota</taxon>
        <taxon>Diptera</taxon>
        <taxon>Brachycera</taxon>
        <taxon>Muscomorpha</taxon>
        <taxon>Tephritoidea</taxon>
        <taxon>Tephritidae</taxon>
        <taxon>Bactrocera</taxon>
        <taxon>Bactrocera</taxon>
    </lineage>
</organism>
<dbReference type="PRINTS" id="PR00053">
    <property type="entry name" value="FORKHEAD"/>
</dbReference>
<dbReference type="Gene3D" id="1.10.10.10">
    <property type="entry name" value="Winged helix-like DNA-binding domain superfamily/Winged helix DNA-binding domain"/>
    <property type="match status" value="1"/>
</dbReference>
<dbReference type="PANTHER" id="PTHR46617:SF3">
    <property type="entry name" value="FORKHEAD BOX PROTEIN G1"/>
    <property type="match status" value="1"/>
</dbReference>
<keyword evidence="3" id="KW-0539">Nucleus</keyword>